<keyword evidence="1" id="KW-0812">Transmembrane</keyword>
<feature type="transmembrane region" description="Helical" evidence="1">
    <location>
        <begin position="99"/>
        <end position="117"/>
    </location>
</feature>
<keyword evidence="1" id="KW-0472">Membrane</keyword>
<feature type="transmembrane region" description="Helical" evidence="1">
    <location>
        <begin position="36"/>
        <end position="57"/>
    </location>
</feature>
<sequence length="272" mass="29721">MPRRISLAGRLKGARRRLALRSLWVRGKDLELLHRAMGFAALALVTMTPLLIVVAAANPFTTRGFSMWVVDGMGLSGRPAQTVQRLFSAPLRVLSTTSAFGLLALAVFGLTFAASVQTGYEKIWELSGGPWHKVWRQAVWLVALTGYLYALVQSGLVLRHGAWEEAIRVALTVLFGVLFFWWGQRVLLGSRVPWRALWPGAVATVMGLGGLRGFSFLVFAPLIVTNAVTYGVLGTVLVVQSWLIGVGFVVFGGALIGRHFHERLGERGELPT</sequence>
<accession>A0ABT1Q1A2</accession>
<name>A0ABT1Q1A2_9ACTN</name>
<protein>
    <submittedName>
        <fullName evidence="2">Ribonuclease BN</fullName>
    </submittedName>
</protein>
<comment type="caution">
    <text evidence="2">The sequence shown here is derived from an EMBL/GenBank/DDBJ whole genome shotgun (WGS) entry which is preliminary data.</text>
</comment>
<dbReference type="EMBL" id="JANFNG010000024">
    <property type="protein sequence ID" value="MCQ4083676.1"/>
    <property type="molecule type" value="Genomic_DNA"/>
</dbReference>
<dbReference type="RefSeq" id="WP_255922669.1">
    <property type="nucleotide sequence ID" value="NZ_JANFNG010000024.1"/>
</dbReference>
<feature type="transmembrane region" description="Helical" evidence="1">
    <location>
        <begin position="230"/>
        <end position="257"/>
    </location>
</feature>
<organism evidence="2 3">
    <name type="scientific">Streptomyces humicola</name>
    <dbReference type="NCBI Taxonomy" id="2953240"/>
    <lineage>
        <taxon>Bacteria</taxon>
        <taxon>Bacillati</taxon>
        <taxon>Actinomycetota</taxon>
        <taxon>Actinomycetes</taxon>
        <taxon>Kitasatosporales</taxon>
        <taxon>Streptomycetaceae</taxon>
        <taxon>Streptomyces</taxon>
    </lineage>
</organism>
<evidence type="ECO:0000313" key="3">
    <source>
        <dbReference type="Proteomes" id="UP001057702"/>
    </source>
</evidence>
<feature type="transmembrane region" description="Helical" evidence="1">
    <location>
        <begin position="196"/>
        <end position="224"/>
    </location>
</feature>
<feature type="transmembrane region" description="Helical" evidence="1">
    <location>
        <begin position="138"/>
        <end position="160"/>
    </location>
</feature>
<proteinExistence type="predicted"/>
<evidence type="ECO:0000256" key="1">
    <source>
        <dbReference type="SAM" id="Phobius"/>
    </source>
</evidence>
<keyword evidence="3" id="KW-1185">Reference proteome</keyword>
<dbReference type="Proteomes" id="UP001057702">
    <property type="component" value="Unassembled WGS sequence"/>
</dbReference>
<feature type="transmembrane region" description="Helical" evidence="1">
    <location>
        <begin position="166"/>
        <end position="184"/>
    </location>
</feature>
<keyword evidence="1" id="KW-1133">Transmembrane helix</keyword>
<reference evidence="2" key="1">
    <citation type="submission" date="2022-06" db="EMBL/GenBank/DDBJ databases">
        <title>Draft genome sequence of Streptomyces sp. RB6PN25 isolated from peat swamp forest in Thailand.</title>
        <authorList>
            <person name="Duangmal K."/>
            <person name="Klaysubun C."/>
        </authorList>
    </citation>
    <scope>NUCLEOTIDE SEQUENCE</scope>
    <source>
        <strain evidence="2">RB6PN25</strain>
    </source>
</reference>
<evidence type="ECO:0000313" key="2">
    <source>
        <dbReference type="EMBL" id="MCQ4083676.1"/>
    </source>
</evidence>
<gene>
    <name evidence="2" type="ORF">NGB36_24535</name>
</gene>